<dbReference type="Pfam" id="PF20703">
    <property type="entry name" value="nSTAND1"/>
    <property type="match status" value="1"/>
</dbReference>
<dbReference type="PANTHER" id="PTHR47691">
    <property type="entry name" value="REGULATOR-RELATED"/>
    <property type="match status" value="1"/>
</dbReference>
<accession>A0A167HNY0</accession>
<feature type="non-terminal residue" evidence="3">
    <location>
        <position position="682"/>
    </location>
</feature>
<evidence type="ECO:0000259" key="2">
    <source>
        <dbReference type="Pfam" id="PF20703"/>
    </source>
</evidence>
<reference evidence="3 4" key="1">
    <citation type="journal article" date="2016" name="Mol. Biol. Evol.">
        <title>Comparative Genomics of Early-Diverging Mushroom-Forming Fungi Provides Insights into the Origins of Lignocellulose Decay Capabilities.</title>
        <authorList>
            <person name="Nagy L.G."/>
            <person name="Riley R."/>
            <person name="Tritt A."/>
            <person name="Adam C."/>
            <person name="Daum C."/>
            <person name="Floudas D."/>
            <person name="Sun H."/>
            <person name="Yadav J.S."/>
            <person name="Pangilinan J."/>
            <person name="Larsson K.H."/>
            <person name="Matsuura K."/>
            <person name="Barry K."/>
            <person name="Labutti K."/>
            <person name="Kuo R."/>
            <person name="Ohm R.A."/>
            <person name="Bhattacharya S.S."/>
            <person name="Shirouzu T."/>
            <person name="Yoshinaga Y."/>
            <person name="Martin F.M."/>
            <person name="Grigoriev I.V."/>
            <person name="Hibbett D.S."/>
        </authorList>
    </citation>
    <scope>NUCLEOTIDE SEQUENCE [LARGE SCALE GENOMIC DNA]</scope>
    <source>
        <strain evidence="3 4">TUFC12733</strain>
    </source>
</reference>
<proteinExistence type="predicted"/>
<dbReference type="SUPFAM" id="SSF52540">
    <property type="entry name" value="P-loop containing nucleoside triphosphate hydrolases"/>
    <property type="match status" value="1"/>
</dbReference>
<dbReference type="InterPro" id="IPR027417">
    <property type="entry name" value="P-loop_NTPase"/>
</dbReference>
<evidence type="ECO:0000313" key="3">
    <source>
        <dbReference type="EMBL" id="KZO91830.1"/>
    </source>
</evidence>
<name>A0A167HNY0_CALVF</name>
<dbReference type="Proteomes" id="UP000076738">
    <property type="component" value="Unassembled WGS sequence"/>
</dbReference>
<dbReference type="OrthoDB" id="431454at2759"/>
<dbReference type="Gene3D" id="1.25.40.10">
    <property type="entry name" value="Tetratricopeptide repeat domain"/>
    <property type="match status" value="1"/>
</dbReference>
<feature type="domain" description="Novel STAND NTPase 1" evidence="2">
    <location>
        <begin position="216"/>
        <end position="361"/>
    </location>
</feature>
<dbReference type="InterPro" id="IPR011990">
    <property type="entry name" value="TPR-like_helical_dom_sf"/>
</dbReference>
<keyword evidence="4" id="KW-1185">Reference proteome</keyword>
<dbReference type="STRING" id="1330018.A0A167HNY0"/>
<feature type="compositionally biased region" description="Low complexity" evidence="1">
    <location>
        <begin position="43"/>
        <end position="58"/>
    </location>
</feature>
<sequence>MSVNSSGGSERRANKGGIRRLIPWGRRARDASDPPANASLPIAGASQPESSSAEAQGARLKTRLEQWLSDMTVPLDPVKQKVKDTVLSVVGVQEELQTRQKDAKELMGHASWVTDQILAKIQAESVPDKATKDVMDALSKTISDINQFLKTKPTFAEYIGTQRAEKLAQFREELNTLQMRFLGVGVVYLFQQGAGIYAGQGPSHLPLVEIPPTPVMFYGRDELVESIVQLLLREATCRIPILGAGGMGKTSVAAAVINDTQIKDKFGENIIFLSCENVVSAEGIIGALAAYFKLPKDSRTLRAVLARLSALDCVLLVLDNLETPLETSDTHRVERFLGKVAEVSCLSLMITMRGTTVPDCVLWEKAYSRPLDRLPVAAAIQIWHSIAGNEDAKLAELLTRLDGLPLAIRLMASQARLSQMTPSQLLGAYEKEATRLLKSRGSGRLESLDVSIQLSLECKSMAEEPNALRLLSVLSLLPDGVPLDALPAMVPSIMHTIITSAAVLLQVALAFQEKGRLRVLSPIRDFIQSKYPPHGRFLIETENYFMALMRDYGTGAERRIQGVEMISADVGNMRSILIHFWKTADESMDVKARLDVTRRISQFPYVSSYVDCVPMLSTAILALQAMGHLLGIAQCTQSLGDGLYMQDRYAEATDTLREAKAAFEAIGNLPGIAQCTQSLGDV</sequence>
<dbReference type="AlphaFoldDB" id="A0A167HNY0"/>
<organism evidence="3 4">
    <name type="scientific">Calocera viscosa (strain TUFC12733)</name>
    <dbReference type="NCBI Taxonomy" id="1330018"/>
    <lineage>
        <taxon>Eukaryota</taxon>
        <taxon>Fungi</taxon>
        <taxon>Dikarya</taxon>
        <taxon>Basidiomycota</taxon>
        <taxon>Agaricomycotina</taxon>
        <taxon>Dacrymycetes</taxon>
        <taxon>Dacrymycetales</taxon>
        <taxon>Dacrymycetaceae</taxon>
        <taxon>Calocera</taxon>
    </lineage>
</organism>
<gene>
    <name evidence="3" type="ORF">CALVIDRAFT_601925</name>
</gene>
<evidence type="ECO:0000313" key="4">
    <source>
        <dbReference type="Proteomes" id="UP000076738"/>
    </source>
</evidence>
<dbReference type="EMBL" id="KV417317">
    <property type="protein sequence ID" value="KZO91830.1"/>
    <property type="molecule type" value="Genomic_DNA"/>
</dbReference>
<dbReference type="PANTHER" id="PTHR47691:SF3">
    <property type="entry name" value="HTH-TYPE TRANSCRIPTIONAL REGULATOR RV0890C-RELATED"/>
    <property type="match status" value="1"/>
</dbReference>
<dbReference type="Gene3D" id="3.40.50.300">
    <property type="entry name" value="P-loop containing nucleotide triphosphate hydrolases"/>
    <property type="match status" value="1"/>
</dbReference>
<dbReference type="InterPro" id="IPR049052">
    <property type="entry name" value="nSTAND1"/>
</dbReference>
<feature type="region of interest" description="Disordered" evidence="1">
    <location>
        <begin position="1"/>
        <end position="58"/>
    </location>
</feature>
<protein>
    <recommendedName>
        <fullName evidence="2">Novel STAND NTPase 1 domain-containing protein</fullName>
    </recommendedName>
</protein>
<evidence type="ECO:0000256" key="1">
    <source>
        <dbReference type="SAM" id="MobiDB-lite"/>
    </source>
</evidence>